<feature type="domain" description="Wall-associated receptor kinase galacturonan-binding" evidence="4">
    <location>
        <begin position="28"/>
        <end position="77"/>
    </location>
</feature>
<dbReference type="GO" id="GO:0030247">
    <property type="term" value="F:polysaccharide binding"/>
    <property type="evidence" value="ECO:0007669"/>
    <property type="project" value="InterPro"/>
</dbReference>
<evidence type="ECO:0000313" key="5">
    <source>
        <dbReference type="EMBL" id="RLM74393.1"/>
    </source>
</evidence>
<proteinExistence type="predicted"/>
<evidence type="ECO:0000256" key="3">
    <source>
        <dbReference type="SAM" id="SignalP"/>
    </source>
</evidence>
<dbReference type="OrthoDB" id="4062651at2759"/>
<evidence type="ECO:0000313" key="6">
    <source>
        <dbReference type="Proteomes" id="UP000275267"/>
    </source>
</evidence>
<dbReference type="PANTHER" id="PTHR33491">
    <property type="entry name" value="OSJNBA0016N04.9 PROTEIN"/>
    <property type="match status" value="1"/>
</dbReference>
<keyword evidence="2 3" id="KW-0732">Signal</keyword>
<evidence type="ECO:0000256" key="1">
    <source>
        <dbReference type="ARBA" id="ARBA00004167"/>
    </source>
</evidence>
<accession>A0A3L6Q9V2</accession>
<gene>
    <name evidence="5" type="ORF">C2845_PM15G14960</name>
</gene>
<sequence>MATLVLGLLSVPSPTAVAVKTSGRNCSTYRGGHEIPYPFGIGPECSLPGFNLTCEVGAHNTSYILLGNQSIWVRSISVFPHYFPILPAIETSIGYMVKMAPGVRDKSIHWEAPGRPFALPASSNMSLFVVGCGVKASLFVGDTDVEVGNCSVICVEDEIMERLPKGLCIGIGCCHINITVDLRAFTLDISRTGRASRLYGQFNAFITGNGWPWFNHPSNPPPTTLSWSIPNEPNCTRAMEDRANYACVSNHSYCLESPIGGYACACVEGFSGNPYVFNGCMAIGLSGDNDEVPEIMDSIISQHVPFPTACSTELP</sequence>
<dbReference type="EMBL" id="PQIB02000013">
    <property type="protein sequence ID" value="RLM74393.1"/>
    <property type="molecule type" value="Genomic_DNA"/>
</dbReference>
<evidence type="ECO:0000256" key="2">
    <source>
        <dbReference type="ARBA" id="ARBA00022729"/>
    </source>
</evidence>
<organism evidence="5 6">
    <name type="scientific">Panicum miliaceum</name>
    <name type="common">Proso millet</name>
    <name type="synonym">Broomcorn millet</name>
    <dbReference type="NCBI Taxonomy" id="4540"/>
    <lineage>
        <taxon>Eukaryota</taxon>
        <taxon>Viridiplantae</taxon>
        <taxon>Streptophyta</taxon>
        <taxon>Embryophyta</taxon>
        <taxon>Tracheophyta</taxon>
        <taxon>Spermatophyta</taxon>
        <taxon>Magnoliopsida</taxon>
        <taxon>Liliopsida</taxon>
        <taxon>Poales</taxon>
        <taxon>Poaceae</taxon>
        <taxon>PACMAD clade</taxon>
        <taxon>Panicoideae</taxon>
        <taxon>Panicodae</taxon>
        <taxon>Paniceae</taxon>
        <taxon>Panicinae</taxon>
        <taxon>Panicum</taxon>
        <taxon>Panicum sect. Panicum</taxon>
    </lineage>
</organism>
<feature type="signal peptide" evidence="3">
    <location>
        <begin position="1"/>
        <end position="18"/>
    </location>
</feature>
<comment type="subcellular location">
    <subcellularLocation>
        <location evidence="1">Membrane</location>
        <topology evidence="1">Single-pass membrane protein</topology>
    </subcellularLocation>
</comment>
<dbReference type="AlphaFoldDB" id="A0A3L6Q9V2"/>
<dbReference type="GO" id="GO:0016020">
    <property type="term" value="C:membrane"/>
    <property type="evidence" value="ECO:0007669"/>
    <property type="project" value="UniProtKB-SubCell"/>
</dbReference>
<keyword evidence="6" id="KW-1185">Reference proteome</keyword>
<dbReference type="Pfam" id="PF13947">
    <property type="entry name" value="GUB_WAK_bind"/>
    <property type="match status" value="1"/>
</dbReference>
<feature type="chain" id="PRO_5018179744" description="Wall-associated receptor kinase galacturonan-binding domain-containing protein" evidence="3">
    <location>
        <begin position="19"/>
        <end position="315"/>
    </location>
</feature>
<name>A0A3L6Q9V2_PANMI</name>
<evidence type="ECO:0000259" key="4">
    <source>
        <dbReference type="Pfam" id="PF13947"/>
    </source>
</evidence>
<dbReference type="Proteomes" id="UP000275267">
    <property type="component" value="Unassembled WGS sequence"/>
</dbReference>
<reference evidence="6" key="1">
    <citation type="journal article" date="2019" name="Nat. Commun.">
        <title>The genome of broomcorn millet.</title>
        <authorList>
            <person name="Zou C."/>
            <person name="Miki D."/>
            <person name="Li D."/>
            <person name="Tang Q."/>
            <person name="Xiao L."/>
            <person name="Rajput S."/>
            <person name="Deng P."/>
            <person name="Jia W."/>
            <person name="Huang R."/>
            <person name="Zhang M."/>
            <person name="Sun Y."/>
            <person name="Hu J."/>
            <person name="Fu X."/>
            <person name="Schnable P.S."/>
            <person name="Li F."/>
            <person name="Zhang H."/>
            <person name="Feng B."/>
            <person name="Zhu X."/>
            <person name="Liu R."/>
            <person name="Schnable J.C."/>
            <person name="Zhu J.-K."/>
            <person name="Zhang H."/>
        </authorList>
    </citation>
    <scope>NUCLEOTIDE SEQUENCE [LARGE SCALE GENOMIC DNA]</scope>
</reference>
<protein>
    <recommendedName>
        <fullName evidence="4">Wall-associated receptor kinase galacturonan-binding domain-containing protein</fullName>
    </recommendedName>
</protein>
<comment type="caution">
    <text evidence="5">The sequence shown here is derived from an EMBL/GenBank/DDBJ whole genome shotgun (WGS) entry which is preliminary data.</text>
</comment>
<dbReference type="InterPro" id="IPR025287">
    <property type="entry name" value="WAK_GUB"/>
</dbReference>
<dbReference type="STRING" id="4540.A0A3L6Q9V2"/>